<dbReference type="InterPro" id="IPR022880">
    <property type="entry name" value="DNApol_IV"/>
</dbReference>
<keyword evidence="6 16" id="KW-0808">Transferase</keyword>
<keyword evidence="19" id="KW-1185">Reference proteome</keyword>
<comment type="subunit">
    <text evidence="3 16">Monomer.</text>
</comment>
<evidence type="ECO:0000313" key="18">
    <source>
        <dbReference type="EMBL" id="KAA5536237.1"/>
    </source>
</evidence>
<organism evidence="18 19">
    <name type="scientific">Taibaiella lutea</name>
    <dbReference type="NCBI Taxonomy" id="2608001"/>
    <lineage>
        <taxon>Bacteria</taxon>
        <taxon>Pseudomonadati</taxon>
        <taxon>Bacteroidota</taxon>
        <taxon>Chitinophagia</taxon>
        <taxon>Chitinophagales</taxon>
        <taxon>Chitinophagaceae</taxon>
        <taxon>Taibaiella</taxon>
    </lineage>
</organism>
<evidence type="ECO:0000256" key="9">
    <source>
        <dbReference type="ARBA" id="ARBA00022723"/>
    </source>
</evidence>
<dbReference type="InterPro" id="IPR043502">
    <property type="entry name" value="DNA/RNA_pol_sf"/>
</dbReference>
<dbReference type="GO" id="GO:0005829">
    <property type="term" value="C:cytosol"/>
    <property type="evidence" value="ECO:0007669"/>
    <property type="project" value="TreeGrafter"/>
</dbReference>
<evidence type="ECO:0000256" key="1">
    <source>
        <dbReference type="ARBA" id="ARBA00004496"/>
    </source>
</evidence>
<dbReference type="PANTHER" id="PTHR11076:SF33">
    <property type="entry name" value="DNA POLYMERASE KAPPA"/>
    <property type="match status" value="1"/>
</dbReference>
<feature type="active site" evidence="16">
    <location>
        <position position="104"/>
    </location>
</feature>
<evidence type="ECO:0000313" key="19">
    <source>
        <dbReference type="Proteomes" id="UP000323632"/>
    </source>
</evidence>
<dbReference type="FunFam" id="3.40.1170.60:FF:000001">
    <property type="entry name" value="DNA polymerase IV"/>
    <property type="match status" value="1"/>
</dbReference>
<dbReference type="RefSeq" id="WP_150030810.1">
    <property type="nucleotide sequence ID" value="NZ_VWSH01000001.1"/>
</dbReference>
<evidence type="ECO:0000256" key="11">
    <source>
        <dbReference type="ARBA" id="ARBA00022842"/>
    </source>
</evidence>
<dbReference type="PROSITE" id="PS50173">
    <property type="entry name" value="UMUC"/>
    <property type="match status" value="1"/>
</dbReference>
<evidence type="ECO:0000256" key="10">
    <source>
        <dbReference type="ARBA" id="ARBA00022763"/>
    </source>
</evidence>
<dbReference type="GO" id="GO:0009432">
    <property type="term" value="P:SOS response"/>
    <property type="evidence" value="ECO:0007669"/>
    <property type="project" value="TreeGrafter"/>
</dbReference>
<evidence type="ECO:0000256" key="12">
    <source>
        <dbReference type="ARBA" id="ARBA00022932"/>
    </source>
</evidence>
<dbReference type="FunFam" id="3.30.1490.100:FF:000004">
    <property type="entry name" value="DNA polymerase IV"/>
    <property type="match status" value="1"/>
</dbReference>
<name>A0A5M6CMJ1_9BACT</name>
<dbReference type="GO" id="GO:0006261">
    <property type="term" value="P:DNA-templated DNA replication"/>
    <property type="evidence" value="ECO:0007669"/>
    <property type="project" value="UniProtKB-UniRule"/>
</dbReference>
<proteinExistence type="inferred from homology"/>
<dbReference type="GO" id="GO:0000287">
    <property type="term" value="F:magnesium ion binding"/>
    <property type="evidence" value="ECO:0007669"/>
    <property type="project" value="UniProtKB-UniRule"/>
</dbReference>
<evidence type="ECO:0000256" key="14">
    <source>
        <dbReference type="ARBA" id="ARBA00023204"/>
    </source>
</evidence>
<dbReference type="InterPro" id="IPR017961">
    <property type="entry name" value="DNA_pol_Y-fam_little_finger"/>
</dbReference>
<evidence type="ECO:0000256" key="16">
    <source>
        <dbReference type="HAMAP-Rule" id="MF_01113"/>
    </source>
</evidence>
<accession>A0A5M6CMJ1</accession>
<dbReference type="Gene3D" id="1.10.150.20">
    <property type="entry name" value="5' to 3' exonuclease, C-terminal subdomain"/>
    <property type="match status" value="1"/>
</dbReference>
<sequence>MERNIVHLDLDTFFVSVARLENSSLRGIPVLIGGSSDRGVVASCSYEARQFGIHSAMPMKLARQLCPEARLVPGDYDSFARYSKMVTDIIAEKAPIVEKASIDEHYLDLTGMDKHFGCWKWMQELRQHIITESGLPISFGLSVNKTVSKIATGQAKPNGEKHVFRGGEKEFLAPLSIRKIPMIGSRTFTLLRNMGIARISTLQKMDLEVMARVMGVNGVSIWKKANGLDDSPVVPYSEKKSISKEHTFDKDTIDMELLKKHIVTMVDELAFELRKEQKLTSCLTLKIRYSNFETYTRQIKIDYTASDRTLSEQALALFHKLYSKRMLIRLIGVKCSDLVTGSYQIDLFNDAITELNLSAAMDNIRTRFGTAMIKKAMLTEKKDKRKTYRAATFRV</sequence>
<dbReference type="GO" id="GO:0003684">
    <property type="term" value="F:damaged DNA binding"/>
    <property type="evidence" value="ECO:0007669"/>
    <property type="project" value="InterPro"/>
</dbReference>
<dbReference type="HAMAP" id="MF_01113">
    <property type="entry name" value="DNApol_IV"/>
    <property type="match status" value="1"/>
</dbReference>
<dbReference type="GO" id="GO:0042276">
    <property type="term" value="P:error-prone translesion synthesis"/>
    <property type="evidence" value="ECO:0007669"/>
    <property type="project" value="TreeGrafter"/>
</dbReference>
<evidence type="ECO:0000256" key="3">
    <source>
        <dbReference type="ARBA" id="ARBA00011245"/>
    </source>
</evidence>
<dbReference type="AlphaFoldDB" id="A0A5M6CMJ1"/>
<dbReference type="Gene3D" id="3.30.70.270">
    <property type="match status" value="1"/>
</dbReference>
<keyword evidence="14 16" id="KW-0234">DNA repair</keyword>
<dbReference type="InterPro" id="IPR050116">
    <property type="entry name" value="DNA_polymerase-Y"/>
</dbReference>
<dbReference type="EC" id="2.7.7.7" evidence="16"/>
<comment type="catalytic activity">
    <reaction evidence="15 16">
        <text>DNA(n) + a 2'-deoxyribonucleoside 5'-triphosphate = DNA(n+1) + diphosphate</text>
        <dbReference type="Rhea" id="RHEA:22508"/>
        <dbReference type="Rhea" id="RHEA-COMP:17339"/>
        <dbReference type="Rhea" id="RHEA-COMP:17340"/>
        <dbReference type="ChEBI" id="CHEBI:33019"/>
        <dbReference type="ChEBI" id="CHEBI:61560"/>
        <dbReference type="ChEBI" id="CHEBI:173112"/>
        <dbReference type="EC" id="2.7.7.7"/>
    </reaction>
</comment>
<evidence type="ECO:0000256" key="5">
    <source>
        <dbReference type="ARBA" id="ARBA00022490"/>
    </source>
</evidence>
<gene>
    <name evidence="16 18" type="primary">dinB</name>
    <name evidence="18" type="ORF">F0919_00800</name>
</gene>
<dbReference type="PANTHER" id="PTHR11076">
    <property type="entry name" value="DNA REPAIR POLYMERASE UMUC / TRANSFERASE FAMILY MEMBER"/>
    <property type="match status" value="1"/>
</dbReference>
<dbReference type="EMBL" id="VWSH01000001">
    <property type="protein sequence ID" value="KAA5536237.1"/>
    <property type="molecule type" value="Genomic_DNA"/>
</dbReference>
<dbReference type="SUPFAM" id="SSF56672">
    <property type="entry name" value="DNA/RNA polymerases"/>
    <property type="match status" value="1"/>
</dbReference>
<comment type="subcellular location">
    <subcellularLocation>
        <location evidence="1 16">Cytoplasm</location>
    </subcellularLocation>
</comment>
<dbReference type="NCBIfam" id="NF002677">
    <property type="entry name" value="PRK02406.1"/>
    <property type="match status" value="1"/>
</dbReference>
<evidence type="ECO:0000259" key="17">
    <source>
        <dbReference type="PROSITE" id="PS50173"/>
    </source>
</evidence>
<evidence type="ECO:0000256" key="8">
    <source>
        <dbReference type="ARBA" id="ARBA00022705"/>
    </source>
</evidence>
<keyword evidence="8 16" id="KW-0235">DNA replication</keyword>
<evidence type="ECO:0000256" key="4">
    <source>
        <dbReference type="ARBA" id="ARBA00022457"/>
    </source>
</evidence>
<protein>
    <recommendedName>
        <fullName evidence="16">DNA polymerase IV</fullName>
        <shortName evidence="16">Pol IV</shortName>
        <ecNumber evidence="16">2.7.7.7</ecNumber>
    </recommendedName>
</protein>
<feature type="binding site" evidence="16">
    <location>
        <position position="103"/>
    </location>
    <ligand>
        <name>Mg(2+)</name>
        <dbReference type="ChEBI" id="CHEBI:18420"/>
    </ligand>
</feature>
<keyword evidence="13 16" id="KW-0238">DNA-binding</keyword>
<comment type="similarity">
    <text evidence="2 16">Belongs to the DNA polymerase type-Y family.</text>
</comment>
<dbReference type="Pfam" id="PF00817">
    <property type="entry name" value="IMS"/>
    <property type="match status" value="1"/>
</dbReference>
<evidence type="ECO:0000256" key="7">
    <source>
        <dbReference type="ARBA" id="ARBA00022695"/>
    </source>
</evidence>
<dbReference type="InterPro" id="IPR043128">
    <property type="entry name" value="Rev_trsase/Diguanyl_cyclase"/>
</dbReference>
<comment type="function">
    <text evidence="16">Poorly processive, error-prone DNA polymerase involved in untargeted mutagenesis. Copies undamaged DNA at stalled replication forks, which arise in vivo from mismatched or misaligned primer ends. These misaligned primers can be extended by PolIV. Exhibits no 3'-5' exonuclease (proofreading) activity. May be involved in translesional synthesis, in conjunction with the beta clamp from PolIII.</text>
</comment>
<evidence type="ECO:0000256" key="2">
    <source>
        <dbReference type="ARBA" id="ARBA00010945"/>
    </source>
</evidence>
<dbReference type="Gene3D" id="3.30.1490.100">
    <property type="entry name" value="DNA polymerase, Y-family, little finger domain"/>
    <property type="match status" value="1"/>
</dbReference>
<keyword evidence="9 16" id="KW-0479">Metal-binding</keyword>
<dbReference type="Pfam" id="PF11799">
    <property type="entry name" value="IMS_C"/>
    <property type="match status" value="1"/>
</dbReference>
<keyword evidence="10 16" id="KW-0227">DNA damage</keyword>
<evidence type="ECO:0000256" key="15">
    <source>
        <dbReference type="ARBA" id="ARBA00049244"/>
    </source>
</evidence>
<dbReference type="InterPro" id="IPR036775">
    <property type="entry name" value="DNA_pol_Y-fam_lit_finger_sf"/>
</dbReference>
<dbReference type="GO" id="GO:0003887">
    <property type="term" value="F:DNA-directed DNA polymerase activity"/>
    <property type="evidence" value="ECO:0007669"/>
    <property type="project" value="UniProtKB-UniRule"/>
</dbReference>
<dbReference type="GO" id="GO:0006281">
    <property type="term" value="P:DNA repair"/>
    <property type="evidence" value="ECO:0007669"/>
    <property type="project" value="UniProtKB-UniRule"/>
</dbReference>
<dbReference type="SUPFAM" id="SSF100879">
    <property type="entry name" value="Lesion bypass DNA polymerase (Y-family), little finger domain"/>
    <property type="match status" value="1"/>
</dbReference>
<keyword evidence="5 16" id="KW-0963">Cytoplasm</keyword>
<dbReference type="Proteomes" id="UP000323632">
    <property type="component" value="Unassembled WGS sequence"/>
</dbReference>
<comment type="cofactor">
    <cofactor evidence="16">
        <name>Mg(2+)</name>
        <dbReference type="ChEBI" id="CHEBI:18420"/>
    </cofactor>
    <text evidence="16">Binds 2 magnesium ions per subunit.</text>
</comment>
<evidence type="ECO:0000256" key="6">
    <source>
        <dbReference type="ARBA" id="ARBA00022679"/>
    </source>
</evidence>
<dbReference type="InterPro" id="IPR001126">
    <property type="entry name" value="UmuC"/>
</dbReference>
<keyword evidence="11 16" id="KW-0460">Magnesium</keyword>
<keyword evidence="4 16" id="KW-0515">Mutator protein</keyword>
<comment type="caution">
    <text evidence="18">The sequence shown here is derived from an EMBL/GenBank/DDBJ whole genome shotgun (WGS) entry which is preliminary data.</text>
</comment>
<keyword evidence="7 16" id="KW-0548">Nucleotidyltransferase</keyword>
<feature type="binding site" evidence="16">
    <location>
        <position position="9"/>
    </location>
    <ligand>
        <name>Mg(2+)</name>
        <dbReference type="ChEBI" id="CHEBI:18420"/>
    </ligand>
</feature>
<reference evidence="18 19" key="1">
    <citation type="submission" date="2019-09" db="EMBL/GenBank/DDBJ databases">
        <title>Genome sequence and assembly of Taibaiella sp.</title>
        <authorList>
            <person name="Chhetri G."/>
        </authorList>
    </citation>
    <scope>NUCLEOTIDE SEQUENCE [LARGE SCALE GENOMIC DNA]</scope>
    <source>
        <strain evidence="18 19">KVB11</strain>
    </source>
</reference>
<keyword evidence="12 16" id="KW-0239">DNA-directed DNA polymerase</keyword>
<dbReference type="Gene3D" id="3.40.1170.60">
    <property type="match status" value="1"/>
</dbReference>
<feature type="domain" description="UmuC" evidence="17">
    <location>
        <begin position="5"/>
        <end position="184"/>
    </location>
</feature>
<feature type="site" description="Substrate discrimination" evidence="16">
    <location>
        <position position="14"/>
    </location>
</feature>
<dbReference type="CDD" id="cd03586">
    <property type="entry name" value="PolY_Pol_IV_kappa"/>
    <property type="match status" value="1"/>
</dbReference>
<evidence type="ECO:0000256" key="13">
    <source>
        <dbReference type="ARBA" id="ARBA00023125"/>
    </source>
</evidence>